<protein>
    <submittedName>
        <fullName evidence="4">Uncharacterized protein</fullName>
    </submittedName>
</protein>
<organism evidence="4 5">
    <name type="scientific">Flavobacterium pallidum</name>
    <dbReference type="NCBI Taxonomy" id="2172098"/>
    <lineage>
        <taxon>Bacteria</taxon>
        <taxon>Pseudomonadati</taxon>
        <taxon>Bacteroidota</taxon>
        <taxon>Flavobacteriia</taxon>
        <taxon>Flavobacteriales</taxon>
        <taxon>Flavobacteriaceae</taxon>
        <taxon>Flavobacterium</taxon>
    </lineage>
</organism>
<dbReference type="InterPro" id="IPR003386">
    <property type="entry name" value="LACT/PDAT_acylTrfase"/>
</dbReference>
<dbReference type="Pfam" id="PF02450">
    <property type="entry name" value="LCAT"/>
    <property type="match status" value="1"/>
</dbReference>
<dbReference type="Gene3D" id="3.40.50.1820">
    <property type="entry name" value="alpha/beta hydrolase"/>
    <property type="match status" value="2"/>
</dbReference>
<feature type="domain" description="DUF7379" evidence="3">
    <location>
        <begin position="283"/>
        <end position="364"/>
    </location>
</feature>
<accession>A0A2S1SH94</accession>
<dbReference type="InterPro" id="IPR024983">
    <property type="entry name" value="CHAT_dom"/>
</dbReference>
<feature type="domain" description="DUF7379" evidence="3">
    <location>
        <begin position="168"/>
        <end position="248"/>
    </location>
</feature>
<feature type="region of interest" description="Disordered" evidence="1">
    <location>
        <begin position="1"/>
        <end position="23"/>
    </location>
</feature>
<dbReference type="Pfam" id="PF24096">
    <property type="entry name" value="DUF7379"/>
    <property type="match status" value="2"/>
</dbReference>
<feature type="compositionally biased region" description="Basic and acidic residues" evidence="1">
    <location>
        <begin position="13"/>
        <end position="23"/>
    </location>
</feature>
<dbReference type="InterPro" id="IPR029058">
    <property type="entry name" value="AB_hydrolase_fold"/>
</dbReference>
<dbReference type="OrthoDB" id="869379at2"/>
<dbReference type="SUPFAM" id="SSF53474">
    <property type="entry name" value="alpha/beta-Hydrolases"/>
    <property type="match status" value="1"/>
</dbReference>
<dbReference type="InterPro" id="IPR055803">
    <property type="entry name" value="DUF7379"/>
</dbReference>
<dbReference type="GO" id="GO:0008374">
    <property type="term" value="F:O-acyltransferase activity"/>
    <property type="evidence" value="ECO:0007669"/>
    <property type="project" value="InterPro"/>
</dbReference>
<dbReference type="EMBL" id="CP029187">
    <property type="protein sequence ID" value="AWI25783.1"/>
    <property type="molecule type" value="Genomic_DNA"/>
</dbReference>
<dbReference type="RefSeq" id="WP_108903569.1">
    <property type="nucleotide sequence ID" value="NZ_CP029187.1"/>
</dbReference>
<feature type="domain" description="CHAT" evidence="2">
    <location>
        <begin position="1148"/>
        <end position="1424"/>
    </location>
</feature>
<dbReference type="Proteomes" id="UP000244937">
    <property type="component" value="Chromosome"/>
</dbReference>
<evidence type="ECO:0000313" key="5">
    <source>
        <dbReference type="Proteomes" id="UP000244937"/>
    </source>
</evidence>
<evidence type="ECO:0000259" key="2">
    <source>
        <dbReference type="Pfam" id="PF12770"/>
    </source>
</evidence>
<evidence type="ECO:0000259" key="3">
    <source>
        <dbReference type="Pfam" id="PF24096"/>
    </source>
</evidence>
<reference evidence="4 5" key="1">
    <citation type="submission" date="2018-05" db="EMBL/GenBank/DDBJ databases">
        <title>Genome sequencing of Flavobacterium sp. HYN0049.</title>
        <authorList>
            <person name="Yi H."/>
            <person name="Baek C."/>
        </authorList>
    </citation>
    <scope>NUCLEOTIDE SEQUENCE [LARGE SCALE GENOMIC DNA]</scope>
    <source>
        <strain evidence="4 5">HYN0049</strain>
    </source>
</reference>
<proteinExistence type="predicted"/>
<evidence type="ECO:0000256" key="1">
    <source>
        <dbReference type="SAM" id="MobiDB-lite"/>
    </source>
</evidence>
<gene>
    <name evidence="4" type="ORF">HYN49_07645</name>
</gene>
<name>A0A2S1SH94_9FLAO</name>
<dbReference type="KEGG" id="fpal:HYN49_07645"/>
<keyword evidence="5" id="KW-1185">Reference proteome</keyword>
<evidence type="ECO:0000313" key="4">
    <source>
        <dbReference type="EMBL" id="AWI25783.1"/>
    </source>
</evidence>
<dbReference type="Pfam" id="PF12770">
    <property type="entry name" value="CHAT"/>
    <property type="match status" value="1"/>
</dbReference>
<dbReference type="GO" id="GO:0006629">
    <property type="term" value="P:lipid metabolic process"/>
    <property type="evidence" value="ECO:0007669"/>
    <property type="project" value="InterPro"/>
</dbReference>
<sequence>MAEIIYNFPATKEQQDKADGQKKPEVTYRIEIHNRSGEPSEIHSINTADKDKYYQFVYDDNTTWLADGDTLHELFGEGQQSRGGKSETSLPLELGSGSQRGVVGSIVLKLIHVFVKPAGDKLVADVAAKLENKQLAATRDGLHILNRDFMMRYYPSDKNAILEEKPILLFIHGTNSNTEGAFGGLAQNKVFDEIYNTYSGNVLAFQHRTLTVSPLQNTVDLVKGLPDKCTLHIITHSRGGLIGDILSKYAAGKFFTEQEIQLFKKEGRKQDLKSIADLEELFRNKRISVDKFVRVASPSAGTLLASDRMDHILNVLFNVAGTASVFADVMHDLISAVLKEKSNIDVLPGLEAMNPQSIFIKALNVRTPGSEIDGSSLMVISGNGKLSLSFRGLMVVLGKLFYRQRSDLVVNTDSMYLGVSRSGSIQYFFDEGINVDHLHYFNNQKTQQALLNALKAEPGNTVNGYKRVPQLEIPASDRGVFGMDGGELHPVLAPPSGKRPIVILLPGIMGSNIYDENSRMWLNYWGILKGDLSEMTNLDGKGIRARSIIKSSYNKLYLQLSRNYDVVIFPFDWRKPMKDSASELNKKITELLKFSVQIKIIGHSMGGVLVRDFIVYHKDTWEILNRRNGFKLLFLGSPLNGSHRIPAVLFGMDGIINKLSFLDMKHSKKELVSFFTALPGILSLLPFSKGDDMDYADIKLWEKMRSGMNDDSWPLPPVGAGTKERLKEFAAYRDEVLSAASGIDYTNMIYIAGQDKATPCGFSTDGGRLVFKYTREGDQSVTWATGIPPKLIESEQVYYTDVTHGDLANEEKIFAGIEEIISRGSTNRLSKKRPVFRDAQKTFTINEHTDFDFSESGLERSIMGTTTITETVASRNPLVVSVSHGDLAYSSFPVLAGHFNGDAILQAEKAIDRNLNSMLQYKHRLGGYPGPIGTYEVIYKRDIFFEGAIIIGLGEPEKLTSYMLSKSVAIGAANYLIGMQASNTGYKTIGISALLIGTGYGNLSIENSVKAVIEGVNNANNTVAALDCGYPQITHIEFIEQCETNTISALFALKNIESCDNENYNITMETARIKKLFGCRKTLPVLNSEEWWNRLAIRTEVNDCSGKKLTFSSSTGDARDEVSELYSNTAITDSFLKEISVGGQWSDAVAKSLFELLIPNSFKNQLKRKGHITWILDKESASYPWELLQDSSVKARPLCIDAGMIRQLSTRDFTPKMEGIISEKALIIADPELGGYLPQLDHARDEGEAVKRQMDIKGWANLPLIGRDYSDIVKVLYTDSYKIIHIAGHGIYDPEHPCNSGIVVGNNIFLTPADIHQLPVVPEFVFVNCCHLGAVNGVDDKFIRDRYRLAANIGTELIEMGVRAVVVAGWQVADDSAKEFAEVFYENLFNGETFGTSVRKARSRIYDPKKPHDNTWGAYQCYGDPYYKINNRSVDPIRDKNYIIEDQVYIDLFNLLNQLDVRYTKKEKVLDKLFRITADRKRAGLSSARIDETEALIYYELGMYDAADTKFRELKGWDDAAFSVNALHKFFSNCTYKAFKEYNDDHGKRADAENQIYEVLKNLKNLQDINNTAERHALMGSAYKRLAYMEGTLVKKRALLESAIANYHDAYKKNKRIYPLNSLLIFDTILNFGKEKRRKKLDDDHVKEYTEILKVKTAQPLQSALDMDYWDNTDPTGMMLVMLFLDPENAAKPEPWDKLFELGNEMRQRFGSVGKKQAELYNLELIVNALEMYDQVISNPHLERLKVKVSELLERFKMQQE</sequence>
<dbReference type="InterPro" id="IPR046880">
    <property type="entry name" value="TPR-S"/>
</dbReference>
<dbReference type="Pfam" id="PF20308">
    <property type="entry name" value="TPR-S"/>
    <property type="match status" value="1"/>
</dbReference>